<dbReference type="SMART" id="SM00060">
    <property type="entry name" value="FN3"/>
    <property type="match status" value="1"/>
</dbReference>
<evidence type="ECO:0000256" key="4">
    <source>
        <dbReference type="SAM" id="SignalP"/>
    </source>
</evidence>
<dbReference type="PANTHER" id="PTHR14002">
    <property type="entry name" value="ENDOGLIN/TGF-BETA RECEPTOR TYPE III"/>
    <property type="match status" value="1"/>
</dbReference>
<dbReference type="InterPro" id="IPR042235">
    <property type="entry name" value="ZP-C_dom"/>
</dbReference>
<dbReference type="InterPro" id="IPR036116">
    <property type="entry name" value="FN3_sf"/>
</dbReference>
<organism evidence="7 8">
    <name type="scientific">Branchiostoma lanceolatum</name>
    <name type="common">Common lancelet</name>
    <name type="synonym">Amphioxus lanceolatum</name>
    <dbReference type="NCBI Taxonomy" id="7740"/>
    <lineage>
        <taxon>Eukaryota</taxon>
        <taxon>Metazoa</taxon>
        <taxon>Chordata</taxon>
        <taxon>Cephalochordata</taxon>
        <taxon>Leptocardii</taxon>
        <taxon>Amphioxiformes</taxon>
        <taxon>Branchiostomatidae</taxon>
        <taxon>Branchiostoma</taxon>
    </lineage>
</organism>
<dbReference type="Pfam" id="PF00100">
    <property type="entry name" value="Zona_pellucida"/>
    <property type="match status" value="1"/>
</dbReference>
<evidence type="ECO:0000313" key="8">
    <source>
        <dbReference type="Proteomes" id="UP000838412"/>
    </source>
</evidence>
<dbReference type="InterPro" id="IPR003961">
    <property type="entry name" value="FN3_dom"/>
</dbReference>
<dbReference type="InterPro" id="IPR055356">
    <property type="entry name" value="ZP-N"/>
</dbReference>
<feature type="domain" description="Fibronectin type-III" evidence="5">
    <location>
        <begin position="23"/>
        <end position="114"/>
    </location>
</feature>
<dbReference type="Gene3D" id="2.60.40.3210">
    <property type="entry name" value="Zona pellucida, ZP-N domain"/>
    <property type="match status" value="1"/>
</dbReference>
<dbReference type="Gene3D" id="2.60.40.10">
    <property type="entry name" value="Immunoglobulins"/>
    <property type="match status" value="1"/>
</dbReference>
<sequence>MNPGALFGGVVLVFVLTQAAGQALSDLTFTDVGMDYVSLSWTAPADLNITGYRVSYQYSGGPQTGLNPPPAPEDTTATVQGLYAGVEYTFTVTSLGEDGEENGEISGTATTAAAVLNTACDQGTMELSIPIAALPGVIVTSMHLLDPRCGATITPTHVILSTHLLECGTIRQTLADKFTFVNKAIATPVVSENGAIRGRNFSRSFQCEFIRRFDITQRREVLYNIPPPSVPIEIEGGNNSLIISMNMFTSADFSDKFDSVDFPLQVTPADRLHFGLGVDSPLDNLELFALQCVATPTLNPDDSPRVSIIQDGCNIDPTLEKNDARSGEKALYYSVQAFTLPNAGDNSLLYIHCTMLVCFEDDSDSRCSEGCVPARGRRQAGSVTGEHRVRRESGKEHDVKISQGPIITKTGKEKETGSTFPTVGVAVGAVGVLTGVLMLIATVVLVRMRPGLVTRKTAKDRAGLDNYSFQVWGKRKPNVPSPDTQ</sequence>
<reference evidence="7" key="1">
    <citation type="submission" date="2022-01" db="EMBL/GenBank/DDBJ databases">
        <authorList>
            <person name="Braso-Vives M."/>
        </authorList>
    </citation>
    <scope>NUCLEOTIDE SEQUENCE</scope>
</reference>
<dbReference type="SUPFAM" id="SSF49265">
    <property type="entry name" value="Fibronectin type III"/>
    <property type="match status" value="1"/>
</dbReference>
<proteinExistence type="predicted"/>
<evidence type="ECO:0000259" key="5">
    <source>
        <dbReference type="PROSITE" id="PS50853"/>
    </source>
</evidence>
<dbReference type="InterPro" id="IPR013783">
    <property type="entry name" value="Ig-like_fold"/>
</dbReference>
<dbReference type="PANTHER" id="PTHR14002:SF43">
    <property type="entry name" value="DELTA-LIKE PROTEIN"/>
    <property type="match status" value="1"/>
</dbReference>
<keyword evidence="2" id="KW-1015">Disulfide bond</keyword>
<keyword evidence="3" id="KW-1133">Transmembrane helix</keyword>
<evidence type="ECO:0000313" key="7">
    <source>
        <dbReference type="EMBL" id="CAH1253775.1"/>
    </source>
</evidence>
<feature type="signal peptide" evidence="4">
    <location>
        <begin position="1"/>
        <end position="21"/>
    </location>
</feature>
<dbReference type="PROSITE" id="PS50853">
    <property type="entry name" value="FN3"/>
    <property type="match status" value="1"/>
</dbReference>
<dbReference type="PROSITE" id="PS51034">
    <property type="entry name" value="ZP_2"/>
    <property type="match status" value="1"/>
</dbReference>
<name>A0A8J9ZHH9_BRALA</name>
<keyword evidence="3" id="KW-0472">Membrane</keyword>
<keyword evidence="8" id="KW-1185">Reference proteome</keyword>
<evidence type="ECO:0000256" key="1">
    <source>
        <dbReference type="ARBA" id="ARBA00022729"/>
    </source>
</evidence>
<dbReference type="SMART" id="SM00241">
    <property type="entry name" value="ZP"/>
    <property type="match status" value="1"/>
</dbReference>
<feature type="domain" description="ZP" evidence="6">
    <location>
        <begin position="119"/>
        <end position="374"/>
    </location>
</feature>
<evidence type="ECO:0000256" key="3">
    <source>
        <dbReference type="SAM" id="Phobius"/>
    </source>
</evidence>
<dbReference type="Proteomes" id="UP000838412">
    <property type="component" value="Chromosome 2"/>
</dbReference>
<feature type="transmembrane region" description="Helical" evidence="3">
    <location>
        <begin position="423"/>
        <end position="446"/>
    </location>
</feature>
<evidence type="ECO:0000259" key="6">
    <source>
        <dbReference type="PROSITE" id="PS51034"/>
    </source>
</evidence>
<dbReference type="InterPro" id="IPR001507">
    <property type="entry name" value="ZP_dom"/>
</dbReference>
<dbReference type="Pfam" id="PF23344">
    <property type="entry name" value="ZP-N"/>
    <property type="match status" value="1"/>
</dbReference>
<dbReference type="Pfam" id="PF00041">
    <property type="entry name" value="fn3"/>
    <property type="match status" value="1"/>
</dbReference>
<dbReference type="OrthoDB" id="2015116at2759"/>
<protein>
    <submittedName>
        <fullName evidence="7">OIT3 protein</fullName>
    </submittedName>
</protein>
<dbReference type="CDD" id="cd00063">
    <property type="entry name" value="FN3"/>
    <property type="match status" value="1"/>
</dbReference>
<dbReference type="AlphaFoldDB" id="A0A8J9ZHH9"/>
<dbReference type="EMBL" id="OV696687">
    <property type="protein sequence ID" value="CAH1253775.1"/>
    <property type="molecule type" value="Genomic_DNA"/>
</dbReference>
<keyword evidence="3" id="KW-0812">Transmembrane</keyword>
<gene>
    <name evidence="7" type="primary">OIT3</name>
    <name evidence="7" type="ORF">BLAG_LOCUS13424</name>
</gene>
<keyword evidence="1 4" id="KW-0732">Signal</keyword>
<dbReference type="InterPro" id="IPR055355">
    <property type="entry name" value="ZP-C"/>
</dbReference>
<dbReference type="Gene3D" id="2.60.40.4100">
    <property type="entry name" value="Zona pellucida, ZP-C domain"/>
    <property type="match status" value="1"/>
</dbReference>
<evidence type="ECO:0000256" key="2">
    <source>
        <dbReference type="ARBA" id="ARBA00023157"/>
    </source>
</evidence>
<feature type="chain" id="PRO_5035466563" evidence="4">
    <location>
        <begin position="22"/>
        <end position="485"/>
    </location>
</feature>
<accession>A0A8J9ZHH9</accession>